<name>A0ABU4WZW5_9HYPH</name>
<proteinExistence type="predicted"/>
<accession>A0ABU4WZW5</accession>
<sequence length="209" mass="23681">MTGGSFGKSVFINCPFDKDYEPILQAILFCVIYLGFEPRIATESNDSGSVRLNKICDIIENSKYSIHDLSRCQAKKKGEHFRLNMPFELGVDYGCRRYFGQGREGKRLLILEEKMYRYQAAISDLSGCDIQAHAGNFQNAVRKVRNWLVSEAQIKADGATRILGAYADFQEWYYESQLAAGFSEEDIQDYPTSELLVAMNAWVAQGKPL</sequence>
<dbReference type="RefSeq" id="WP_320214390.1">
    <property type="nucleotide sequence ID" value="NZ_JAVIIS010000015.1"/>
</dbReference>
<evidence type="ECO:0000313" key="1">
    <source>
        <dbReference type="EMBL" id="MDX8440482.1"/>
    </source>
</evidence>
<gene>
    <name evidence="1" type="ORF">RFM51_12850</name>
</gene>
<keyword evidence="2" id="KW-1185">Reference proteome</keyword>
<evidence type="ECO:0000313" key="2">
    <source>
        <dbReference type="Proteomes" id="UP001272097"/>
    </source>
</evidence>
<reference evidence="1 2" key="1">
    <citation type="submission" date="2023-08" db="EMBL/GenBank/DDBJ databases">
        <title>Implementing the SeqCode for naming new Mesorhizobium species isolated from Vachellia karroo root nodules.</title>
        <authorList>
            <person name="Van Lill M."/>
        </authorList>
    </citation>
    <scope>NUCLEOTIDE SEQUENCE [LARGE SCALE GENOMIC DNA]</scope>
    <source>
        <strain evidence="1 2">VK3E</strain>
    </source>
</reference>
<organism evidence="1 2">
    <name type="scientific">Mesorhizobium australafricanum</name>
    <dbReference type="NCBI Taxonomy" id="3072311"/>
    <lineage>
        <taxon>Bacteria</taxon>
        <taxon>Pseudomonadati</taxon>
        <taxon>Pseudomonadota</taxon>
        <taxon>Alphaproteobacteria</taxon>
        <taxon>Hyphomicrobiales</taxon>
        <taxon>Phyllobacteriaceae</taxon>
        <taxon>Mesorhizobium</taxon>
    </lineage>
</organism>
<protein>
    <submittedName>
        <fullName evidence="1">Uncharacterized protein</fullName>
    </submittedName>
</protein>
<comment type="caution">
    <text evidence="1">The sequence shown here is derived from an EMBL/GenBank/DDBJ whole genome shotgun (WGS) entry which is preliminary data.</text>
</comment>
<dbReference type="EMBL" id="JAVIIS010000015">
    <property type="protein sequence ID" value="MDX8440482.1"/>
    <property type="molecule type" value="Genomic_DNA"/>
</dbReference>
<dbReference type="Proteomes" id="UP001272097">
    <property type="component" value="Unassembled WGS sequence"/>
</dbReference>